<dbReference type="SUPFAM" id="SSF55166">
    <property type="entry name" value="Hedgehog/DD-peptidase"/>
    <property type="match status" value="1"/>
</dbReference>
<dbReference type="PANTHER" id="PTHR34385:SF1">
    <property type="entry name" value="PEPTIDOGLYCAN L-ALANYL-D-GLUTAMATE ENDOPEPTIDASE CWLK"/>
    <property type="match status" value="1"/>
</dbReference>
<feature type="domain" description="D-alanyl-D-alanine carboxypeptidase-like core" evidence="2">
    <location>
        <begin position="342"/>
        <end position="451"/>
    </location>
</feature>
<gene>
    <name evidence="3" type="ORF">EV386_0320</name>
</gene>
<dbReference type="InterPro" id="IPR003709">
    <property type="entry name" value="VanY-like_core_dom"/>
</dbReference>
<feature type="compositionally biased region" description="Low complexity" evidence="1">
    <location>
        <begin position="113"/>
        <end position="126"/>
    </location>
</feature>
<dbReference type="PANTHER" id="PTHR34385">
    <property type="entry name" value="D-ALANYL-D-ALANINE CARBOXYPEPTIDASE"/>
    <property type="match status" value="1"/>
</dbReference>
<evidence type="ECO:0000259" key="2">
    <source>
        <dbReference type="Pfam" id="PF02557"/>
    </source>
</evidence>
<feature type="region of interest" description="Disordered" evidence="1">
    <location>
        <begin position="191"/>
        <end position="219"/>
    </location>
</feature>
<evidence type="ECO:0000256" key="1">
    <source>
        <dbReference type="SAM" id="MobiDB-lite"/>
    </source>
</evidence>
<keyword evidence="3" id="KW-0645">Protease</keyword>
<dbReference type="CDD" id="cd14814">
    <property type="entry name" value="Peptidase_M15"/>
    <property type="match status" value="1"/>
</dbReference>
<dbReference type="Pfam" id="PF02557">
    <property type="entry name" value="VanY"/>
    <property type="match status" value="1"/>
</dbReference>
<organism evidence="3 4">
    <name type="scientific">Xylanimonas ulmi</name>
    <dbReference type="NCBI Taxonomy" id="228973"/>
    <lineage>
        <taxon>Bacteria</taxon>
        <taxon>Bacillati</taxon>
        <taxon>Actinomycetota</taxon>
        <taxon>Actinomycetes</taxon>
        <taxon>Micrococcales</taxon>
        <taxon>Promicromonosporaceae</taxon>
        <taxon>Xylanimonas</taxon>
    </lineage>
</organism>
<dbReference type="EMBL" id="SGWX01000001">
    <property type="protein sequence ID" value="RZS60079.1"/>
    <property type="molecule type" value="Genomic_DNA"/>
</dbReference>
<dbReference type="Gene3D" id="3.30.1380.10">
    <property type="match status" value="1"/>
</dbReference>
<keyword evidence="3" id="KW-0378">Hydrolase</keyword>
<dbReference type="AlphaFoldDB" id="A0A4Q7M2E3"/>
<name>A0A4Q7M2E3_9MICO</name>
<feature type="compositionally biased region" description="Polar residues" evidence="1">
    <location>
        <begin position="1"/>
        <end position="10"/>
    </location>
</feature>
<dbReference type="InterPro" id="IPR009045">
    <property type="entry name" value="Zn_M74/Hedgehog-like"/>
</dbReference>
<reference evidence="3 4" key="1">
    <citation type="submission" date="2019-02" db="EMBL/GenBank/DDBJ databases">
        <title>Sequencing the genomes of 1000 actinobacteria strains.</title>
        <authorList>
            <person name="Klenk H.-P."/>
        </authorList>
    </citation>
    <scope>NUCLEOTIDE SEQUENCE [LARGE SCALE GENOMIC DNA]</scope>
    <source>
        <strain evidence="3 4">DSM 16932</strain>
    </source>
</reference>
<proteinExistence type="predicted"/>
<keyword evidence="4" id="KW-1185">Reference proteome</keyword>
<dbReference type="InterPro" id="IPR052179">
    <property type="entry name" value="DD-CPase-like"/>
</dbReference>
<feature type="compositionally biased region" description="Basic and acidic residues" evidence="1">
    <location>
        <begin position="17"/>
        <end position="32"/>
    </location>
</feature>
<accession>A0A4Q7M2E3</accession>
<keyword evidence="3" id="KW-0121">Carboxypeptidase</keyword>
<dbReference type="GO" id="GO:0006508">
    <property type="term" value="P:proteolysis"/>
    <property type="evidence" value="ECO:0007669"/>
    <property type="project" value="InterPro"/>
</dbReference>
<evidence type="ECO:0000313" key="3">
    <source>
        <dbReference type="EMBL" id="RZS60079.1"/>
    </source>
</evidence>
<feature type="region of interest" description="Disordered" evidence="1">
    <location>
        <begin position="1"/>
        <end position="140"/>
    </location>
</feature>
<dbReference type="Proteomes" id="UP000293852">
    <property type="component" value="Unassembled WGS sequence"/>
</dbReference>
<protein>
    <submittedName>
        <fullName evidence="3">D-alanyl-D-alanine carboxypeptidase-like protein</fullName>
    </submittedName>
</protein>
<dbReference type="GO" id="GO:0004180">
    <property type="term" value="F:carboxypeptidase activity"/>
    <property type="evidence" value="ECO:0007669"/>
    <property type="project" value="UniProtKB-KW"/>
</dbReference>
<comment type="caution">
    <text evidence="3">The sequence shown here is derived from an EMBL/GenBank/DDBJ whole genome shotgun (WGS) entry which is preliminary data.</text>
</comment>
<sequence>MEQMSATSRPPGQVLMTRRERREAEAREREAALRATGRSGDTVVVGGITFPGPAPVSPALGNPVVEPARRVVQPRHGAVAGGPTPPASAPRPSRPDVPARLPALSRPDAHAGRPSPSGPDAPAARPSPRRAERVAPAAPAAPRLFPATAVPAPVAPSAPAPWHTAVSPFPEPRPAAVVPAREVPIAARPAEPRPAVPRPAVRTRAERAGRTRSALPEQPCERKRGAWLPRVAVLGTLAAATIAAPLTPLSSTLSADARSPFDLDIAPTGPSTLDVVRDPVVASATAPGIAAPPAVARATSGASRSLERDPLPGCDGAVTVTSTNGHLTDGELCDLPFAPGMRLQPRAAVALTALNEAFRAQFGTDIGLVDSYRSLGRQYSVKGSRGYLAAQPGTSMHGLGLAIDLSSAVTGSSAAYRWLVENGAAYGWENPAWARRGGSGNYEPWHFEFRPGVEELSAG</sequence>
<evidence type="ECO:0000313" key="4">
    <source>
        <dbReference type="Proteomes" id="UP000293852"/>
    </source>
</evidence>